<dbReference type="PATRIC" id="fig|49547.3.peg.1563"/>
<dbReference type="Proteomes" id="UP000077245">
    <property type="component" value="Unassembled WGS sequence"/>
</dbReference>
<gene>
    <name evidence="1" type="ORF">MBCUR_14620</name>
</gene>
<protein>
    <submittedName>
        <fullName evidence="1">Uncharacterized protein</fullName>
    </submittedName>
</protein>
<organism evidence="1 2">
    <name type="scientific">Methanobrevibacter curvatus</name>
    <dbReference type="NCBI Taxonomy" id="49547"/>
    <lineage>
        <taxon>Archaea</taxon>
        <taxon>Methanobacteriati</taxon>
        <taxon>Methanobacteriota</taxon>
        <taxon>Methanomada group</taxon>
        <taxon>Methanobacteria</taxon>
        <taxon>Methanobacteriales</taxon>
        <taxon>Methanobacteriaceae</taxon>
        <taxon>Methanobrevibacter</taxon>
    </lineage>
</organism>
<comment type="caution">
    <text evidence="1">The sequence shown here is derived from an EMBL/GenBank/DDBJ whole genome shotgun (WGS) entry which is preliminary data.</text>
</comment>
<evidence type="ECO:0000313" key="1">
    <source>
        <dbReference type="EMBL" id="KZX11190.1"/>
    </source>
</evidence>
<evidence type="ECO:0000313" key="2">
    <source>
        <dbReference type="Proteomes" id="UP000077245"/>
    </source>
</evidence>
<dbReference type="EMBL" id="LWMV01000191">
    <property type="protein sequence ID" value="KZX11190.1"/>
    <property type="molecule type" value="Genomic_DNA"/>
</dbReference>
<accession>A0A162FK33</accession>
<sequence length="112" mass="13076">MVIFMSEIEELTEKKYKSRIRKFKKAIKNDEEKSKFFIELAASVEIFLPTKNPEEEADGINFITTPDGKVTFAEYYYEKEGEAHQIEITGKDLDLLLELFDGFKLQLDDVLE</sequence>
<reference evidence="1 2" key="1">
    <citation type="submission" date="2016-04" db="EMBL/GenBank/DDBJ databases">
        <title>Genome sequence of Methanobrevibacter curvatus DSM 11111.</title>
        <authorList>
            <person name="Poehlein A."/>
            <person name="Seedorf H."/>
            <person name="Daniel R."/>
        </authorList>
    </citation>
    <scope>NUCLEOTIDE SEQUENCE [LARGE SCALE GENOMIC DNA]</scope>
    <source>
        <strain evidence="1 2">DSM 11111</strain>
    </source>
</reference>
<dbReference type="AlphaFoldDB" id="A0A162FK33"/>
<keyword evidence="2" id="KW-1185">Reference proteome</keyword>
<proteinExistence type="predicted"/>
<name>A0A162FK33_9EURY</name>